<comment type="similarity">
    <text evidence="1">Belongs to the WD repeat CDC20/Fizzy family.</text>
</comment>
<dbReference type="PROSITE" id="PS50082">
    <property type="entry name" value="WD_REPEATS_2"/>
    <property type="match status" value="3"/>
</dbReference>
<dbReference type="InterPro" id="IPR033010">
    <property type="entry name" value="Cdc20/Fizzy"/>
</dbReference>
<dbReference type="EMBL" id="MPUH01000019">
    <property type="protein sequence ID" value="OMJ94955.1"/>
    <property type="molecule type" value="Genomic_DNA"/>
</dbReference>
<evidence type="ECO:0000259" key="6">
    <source>
        <dbReference type="Pfam" id="PF24807"/>
    </source>
</evidence>
<dbReference type="InterPro" id="IPR056150">
    <property type="entry name" value="WD40_CDC20-Fz"/>
</dbReference>
<evidence type="ECO:0000256" key="3">
    <source>
        <dbReference type="ARBA" id="ARBA00022737"/>
    </source>
</evidence>
<dbReference type="GO" id="GO:0031145">
    <property type="term" value="P:anaphase-promoting complex-dependent catabolic process"/>
    <property type="evidence" value="ECO:0007669"/>
    <property type="project" value="TreeGrafter"/>
</dbReference>
<dbReference type="InterPro" id="IPR015943">
    <property type="entry name" value="WD40/YVTN_repeat-like_dom_sf"/>
</dbReference>
<feature type="repeat" description="WD" evidence="5">
    <location>
        <begin position="352"/>
        <end position="385"/>
    </location>
</feature>
<dbReference type="Pfam" id="PF24807">
    <property type="entry name" value="WD40_CDC20-Fz"/>
    <property type="match status" value="1"/>
</dbReference>
<accession>A0A1R2D130</accession>
<dbReference type="GO" id="GO:0005680">
    <property type="term" value="C:anaphase-promoting complex"/>
    <property type="evidence" value="ECO:0007669"/>
    <property type="project" value="TreeGrafter"/>
</dbReference>
<sequence length="404" mass="45420">MQPSPKKFFKNSKAAPSPKVLLEPNSNERYIQNHLNFPQISNFSLYDNIDGVSSSNTAFGNLVQNSFFPKDSSGLFDQTSIKDCFKKKSTPNSKPYKILDAPDLQDNFYYNILDWGSKNIISVALSTNLYLFNVGNCKVSKLYESPHNITSLKFNENSQFIAVGSESGHVLIFDVVRQSVVQNLIGHSGRVGIIRWNGNIITTGSFDTHIIHSDIRVPEYFSKTKAHKEEICGLEWDGDSLASGSNDNIIKIWDKFGQSPSMVLRGHTSAVKSMAWSPNEHKILVSGGGANDKKIITWNTLTGNSIFEVDSGSQVCSLLFSQNTKEIITGHGYTKHEIAIWNYPDFQNRRAFRAHDDRVLYMALSPNFSDVVTGAGDKTLRFWHLFDAADEKSNFENSFWTNMR</sequence>
<gene>
    <name evidence="7" type="ORF">SteCoe_1816</name>
</gene>
<dbReference type="SUPFAM" id="SSF50978">
    <property type="entry name" value="WD40 repeat-like"/>
    <property type="match status" value="1"/>
</dbReference>
<evidence type="ECO:0000256" key="5">
    <source>
        <dbReference type="PROSITE-ProRule" id="PRU00221"/>
    </source>
</evidence>
<dbReference type="GO" id="GO:1905786">
    <property type="term" value="P:positive regulation of anaphase-promoting complex-dependent catabolic process"/>
    <property type="evidence" value="ECO:0007669"/>
    <property type="project" value="TreeGrafter"/>
</dbReference>
<organism evidence="7 8">
    <name type="scientific">Stentor coeruleus</name>
    <dbReference type="NCBI Taxonomy" id="5963"/>
    <lineage>
        <taxon>Eukaryota</taxon>
        <taxon>Sar</taxon>
        <taxon>Alveolata</taxon>
        <taxon>Ciliophora</taxon>
        <taxon>Postciliodesmatophora</taxon>
        <taxon>Heterotrichea</taxon>
        <taxon>Heterotrichida</taxon>
        <taxon>Stentoridae</taxon>
        <taxon>Stentor</taxon>
    </lineage>
</organism>
<feature type="repeat" description="WD" evidence="5">
    <location>
        <begin position="224"/>
        <end position="254"/>
    </location>
</feature>
<dbReference type="OrthoDB" id="282605at2759"/>
<dbReference type="GO" id="GO:0010997">
    <property type="term" value="F:anaphase-promoting complex binding"/>
    <property type="evidence" value="ECO:0007669"/>
    <property type="project" value="InterPro"/>
</dbReference>
<dbReference type="InterPro" id="IPR001680">
    <property type="entry name" value="WD40_rpt"/>
</dbReference>
<dbReference type="GO" id="GO:1990757">
    <property type="term" value="F:ubiquitin ligase activator activity"/>
    <property type="evidence" value="ECO:0007669"/>
    <property type="project" value="TreeGrafter"/>
</dbReference>
<dbReference type="PROSITE" id="PS50294">
    <property type="entry name" value="WD_REPEATS_REGION"/>
    <property type="match status" value="2"/>
</dbReference>
<feature type="repeat" description="WD" evidence="5">
    <location>
        <begin position="264"/>
        <end position="308"/>
    </location>
</feature>
<dbReference type="AlphaFoldDB" id="A0A1R2D130"/>
<proteinExistence type="inferred from homology"/>
<comment type="caution">
    <text evidence="7">The sequence shown here is derived from an EMBL/GenBank/DDBJ whole genome shotgun (WGS) entry which is preliminary data.</text>
</comment>
<reference evidence="7 8" key="1">
    <citation type="submission" date="2016-11" db="EMBL/GenBank/DDBJ databases">
        <title>The macronuclear genome of Stentor coeruleus: a giant cell with tiny introns.</title>
        <authorList>
            <person name="Slabodnick M."/>
            <person name="Ruby J.G."/>
            <person name="Reiff S.B."/>
            <person name="Swart E.C."/>
            <person name="Gosai S."/>
            <person name="Prabakaran S."/>
            <person name="Witkowska E."/>
            <person name="Larue G.E."/>
            <person name="Fisher S."/>
            <person name="Freeman R.M."/>
            <person name="Gunawardena J."/>
            <person name="Chu W."/>
            <person name="Stover N.A."/>
            <person name="Gregory B.D."/>
            <person name="Nowacki M."/>
            <person name="Derisi J."/>
            <person name="Roy S.W."/>
            <person name="Marshall W.F."/>
            <person name="Sood P."/>
        </authorList>
    </citation>
    <scope>NUCLEOTIDE SEQUENCE [LARGE SCALE GENOMIC DNA]</scope>
    <source>
        <strain evidence="7">WM001</strain>
    </source>
</reference>
<dbReference type="Proteomes" id="UP000187209">
    <property type="component" value="Unassembled WGS sequence"/>
</dbReference>
<keyword evidence="4" id="KW-0131">Cell cycle</keyword>
<evidence type="ECO:0000313" key="8">
    <source>
        <dbReference type="Proteomes" id="UP000187209"/>
    </source>
</evidence>
<name>A0A1R2D130_9CILI</name>
<evidence type="ECO:0000313" key="7">
    <source>
        <dbReference type="EMBL" id="OMJ94955.1"/>
    </source>
</evidence>
<dbReference type="PANTHER" id="PTHR19918:SF1">
    <property type="entry name" value="FIZZY-RELATED PROTEIN HOMOLOG"/>
    <property type="match status" value="1"/>
</dbReference>
<keyword evidence="3" id="KW-0677">Repeat</keyword>
<feature type="domain" description="CDC20/Fizzy WD40" evidence="6">
    <location>
        <begin position="99"/>
        <end position="383"/>
    </location>
</feature>
<keyword evidence="8" id="KW-1185">Reference proteome</keyword>
<dbReference type="InterPro" id="IPR036322">
    <property type="entry name" value="WD40_repeat_dom_sf"/>
</dbReference>
<dbReference type="SMART" id="SM00320">
    <property type="entry name" value="WD40"/>
    <property type="match status" value="6"/>
</dbReference>
<protein>
    <recommendedName>
        <fullName evidence="6">CDC20/Fizzy WD40 domain-containing protein</fullName>
    </recommendedName>
</protein>
<evidence type="ECO:0000256" key="4">
    <source>
        <dbReference type="ARBA" id="ARBA00023306"/>
    </source>
</evidence>
<evidence type="ECO:0000256" key="2">
    <source>
        <dbReference type="ARBA" id="ARBA00022574"/>
    </source>
</evidence>
<keyword evidence="2 5" id="KW-0853">WD repeat</keyword>
<dbReference type="PANTHER" id="PTHR19918">
    <property type="entry name" value="CELL DIVISION CYCLE 20 CDC20 FIZZY -RELATED"/>
    <property type="match status" value="1"/>
</dbReference>
<dbReference type="Gene3D" id="2.130.10.10">
    <property type="entry name" value="YVTN repeat-like/Quinoprotein amine dehydrogenase"/>
    <property type="match status" value="1"/>
</dbReference>
<evidence type="ECO:0000256" key="1">
    <source>
        <dbReference type="ARBA" id="ARBA00006445"/>
    </source>
</evidence>